<name>A0A931HBV2_9SPHN</name>
<evidence type="ECO:0000313" key="1">
    <source>
        <dbReference type="EMBL" id="MBH0112924.1"/>
    </source>
</evidence>
<protein>
    <recommendedName>
        <fullName evidence="3">Lipoprotein</fullName>
    </recommendedName>
</protein>
<reference evidence="1" key="1">
    <citation type="submission" date="2020-11" db="EMBL/GenBank/DDBJ databases">
        <title>Novosphingobium aureum sp. nov., a marine bacterium isolated from sediment of a salt flat.</title>
        <authorList>
            <person name="Yoo Y."/>
            <person name="Kim J.-J."/>
        </authorList>
    </citation>
    <scope>NUCLEOTIDE SEQUENCE</scope>
    <source>
        <strain evidence="1">YJ-S2-02</strain>
    </source>
</reference>
<proteinExistence type="predicted"/>
<keyword evidence="2" id="KW-1185">Reference proteome</keyword>
<organism evidence="1 2">
    <name type="scientific">Novosphingobium aureum</name>
    <dbReference type="NCBI Taxonomy" id="2792964"/>
    <lineage>
        <taxon>Bacteria</taxon>
        <taxon>Pseudomonadati</taxon>
        <taxon>Pseudomonadota</taxon>
        <taxon>Alphaproteobacteria</taxon>
        <taxon>Sphingomonadales</taxon>
        <taxon>Sphingomonadaceae</taxon>
        <taxon>Novosphingobium</taxon>
    </lineage>
</organism>
<dbReference type="Proteomes" id="UP000617634">
    <property type="component" value="Unassembled WGS sequence"/>
</dbReference>
<sequence>MTSRKSARALAAVTLTGLALLVSACIFTPGRFSSQLEVNADRTFTFHYLGEIVLVPMMEAAKKADQAFEAEPCLEADGISERACSEAELATQRATWERAQARDNREAAQAAQVMLGGIDPSDPASGSALAEKLSRQAGWKRAEYKGNGTFDVEFAVTSRLDRDFTFPTLEGFPLANAFVQVTVRDDGTVRINAPGFGPEDSSASMAGMMAGMAKSGSDGGNSATAQGTFRVITDGTILANNTDEGARRVTVEGSERSVLAWPVNPRSPAAPTALIRLAD</sequence>
<dbReference type="PROSITE" id="PS51257">
    <property type="entry name" value="PROKAR_LIPOPROTEIN"/>
    <property type="match status" value="1"/>
</dbReference>
<accession>A0A931HBV2</accession>
<comment type="caution">
    <text evidence="1">The sequence shown here is derived from an EMBL/GenBank/DDBJ whole genome shotgun (WGS) entry which is preliminary data.</text>
</comment>
<dbReference type="AlphaFoldDB" id="A0A931HBV2"/>
<gene>
    <name evidence="1" type="ORF">I5E68_08165</name>
</gene>
<dbReference type="EMBL" id="JADZGI010000001">
    <property type="protein sequence ID" value="MBH0112924.1"/>
    <property type="molecule type" value="Genomic_DNA"/>
</dbReference>
<evidence type="ECO:0008006" key="3">
    <source>
        <dbReference type="Google" id="ProtNLM"/>
    </source>
</evidence>
<evidence type="ECO:0000313" key="2">
    <source>
        <dbReference type="Proteomes" id="UP000617634"/>
    </source>
</evidence>